<dbReference type="EMBL" id="CP036525">
    <property type="protein sequence ID" value="QDT02198.1"/>
    <property type="molecule type" value="Genomic_DNA"/>
</dbReference>
<dbReference type="KEGG" id="rlc:K227x_05700"/>
<dbReference type="Proteomes" id="UP000318538">
    <property type="component" value="Chromosome"/>
</dbReference>
<dbReference type="Pfam" id="PF08808">
    <property type="entry name" value="RES"/>
    <property type="match status" value="1"/>
</dbReference>
<gene>
    <name evidence="2" type="ORF">K227x_05700</name>
</gene>
<protein>
    <submittedName>
        <fullName evidence="2">RES domain protein</fullName>
    </submittedName>
</protein>
<evidence type="ECO:0000313" key="3">
    <source>
        <dbReference type="Proteomes" id="UP000318538"/>
    </source>
</evidence>
<dbReference type="InterPro" id="IPR014914">
    <property type="entry name" value="RES_dom"/>
</dbReference>
<name>A0A517N5A2_9BACT</name>
<dbReference type="AlphaFoldDB" id="A0A517N5A2"/>
<organism evidence="2 3">
    <name type="scientific">Rubripirellula lacrimiformis</name>
    <dbReference type="NCBI Taxonomy" id="1930273"/>
    <lineage>
        <taxon>Bacteria</taxon>
        <taxon>Pseudomonadati</taxon>
        <taxon>Planctomycetota</taxon>
        <taxon>Planctomycetia</taxon>
        <taxon>Pirellulales</taxon>
        <taxon>Pirellulaceae</taxon>
        <taxon>Rubripirellula</taxon>
    </lineage>
</organism>
<evidence type="ECO:0000259" key="1">
    <source>
        <dbReference type="Pfam" id="PF08808"/>
    </source>
</evidence>
<keyword evidence="3" id="KW-1185">Reference proteome</keyword>
<dbReference type="OrthoDB" id="1425103at2"/>
<feature type="domain" description="RES" evidence="1">
    <location>
        <begin position="66"/>
        <end position="108"/>
    </location>
</feature>
<sequence>MDQLLGSTPGAYLTTAKIKTNKELRVADLRLGYLGNVFKNEAENESFSTFWNRVICLNFSEPMHPEDAAAYATTQVLSAHLHAAGIDGLLYSSAMNPNGHNCVIFAKNNVEIMSTRLCRVESVSHEVEWKADSNVMKSSGD</sequence>
<evidence type="ECO:0000313" key="2">
    <source>
        <dbReference type="EMBL" id="QDT02198.1"/>
    </source>
</evidence>
<proteinExistence type="predicted"/>
<reference evidence="2 3" key="1">
    <citation type="submission" date="2019-02" db="EMBL/GenBank/DDBJ databases">
        <title>Deep-cultivation of Planctomycetes and their phenomic and genomic characterization uncovers novel biology.</title>
        <authorList>
            <person name="Wiegand S."/>
            <person name="Jogler M."/>
            <person name="Boedeker C."/>
            <person name="Pinto D."/>
            <person name="Vollmers J."/>
            <person name="Rivas-Marin E."/>
            <person name="Kohn T."/>
            <person name="Peeters S.H."/>
            <person name="Heuer A."/>
            <person name="Rast P."/>
            <person name="Oberbeckmann S."/>
            <person name="Bunk B."/>
            <person name="Jeske O."/>
            <person name="Meyerdierks A."/>
            <person name="Storesund J.E."/>
            <person name="Kallscheuer N."/>
            <person name="Luecker S."/>
            <person name="Lage O.M."/>
            <person name="Pohl T."/>
            <person name="Merkel B.J."/>
            <person name="Hornburger P."/>
            <person name="Mueller R.-W."/>
            <person name="Bruemmer F."/>
            <person name="Labrenz M."/>
            <person name="Spormann A.M."/>
            <person name="Op den Camp H."/>
            <person name="Overmann J."/>
            <person name="Amann R."/>
            <person name="Jetten M.S.M."/>
            <person name="Mascher T."/>
            <person name="Medema M.H."/>
            <person name="Devos D.P."/>
            <person name="Kaster A.-K."/>
            <person name="Ovreas L."/>
            <person name="Rohde M."/>
            <person name="Galperin M.Y."/>
            <person name="Jogler C."/>
        </authorList>
    </citation>
    <scope>NUCLEOTIDE SEQUENCE [LARGE SCALE GENOMIC DNA]</scope>
    <source>
        <strain evidence="2 3">K22_7</strain>
    </source>
</reference>
<accession>A0A517N5A2</accession>